<comment type="caution">
    <text evidence="11">The sequence shown here is derived from an EMBL/GenBank/DDBJ whole genome shotgun (WGS) entry which is preliminary data.</text>
</comment>
<dbReference type="HAMAP" id="MF_01306_B">
    <property type="entry name" value="Ribosomal_uS4_B"/>
    <property type="match status" value="1"/>
</dbReference>
<evidence type="ECO:0000256" key="3">
    <source>
        <dbReference type="ARBA" id="ARBA00022884"/>
    </source>
</evidence>
<comment type="similarity">
    <text evidence="1 7">Belongs to the universal ribosomal protein uS4 family.</text>
</comment>
<keyword evidence="12" id="KW-1185">Reference proteome</keyword>
<dbReference type="GO" id="GO:0006412">
    <property type="term" value="P:translation"/>
    <property type="evidence" value="ECO:0007669"/>
    <property type="project" value="UniProtKB-UniRule"/>
</dbReference>
<dbReference type="PANTHER" id="PTHR11831:SF4">
    <property type="entry name" value="SMALL RIBOSOMAL SUBUNIT PROTEIN US4M"/>
    <property type="match status" value="1"/>
</dbReference>
<keyword evidence="2 7" id="KW-0699">rRNA-binding</keyword>
<dbReference type="Gene3D" id="1.10.1050.10">
    <property type="entry name" value="Ribosomal Protein S4 Delta 41, Chain A, domain 1"/>
    <property type="match status" value="1"/>
</dbReference>
<dbReference type="SUPFAM" id="SSF55174">
    <property type="entry name" value="Alpha-L RNA-binding motif"/>
    <property type="match status" value="1"/>
</dbReference>
<dbReference type="eggNOG" id="COG0522">
    <property type="taxonomic scope" value="Bacteria"/>
</dbReference>
<dbReference type="Gene3D" id="3.10.290.10">
    <property type="entry name" value="RNA-binding S4 domain"/>
    <property type="match status" value="1"/>
</dbReference>
<keyword evidence="3 7" id="KW-0694">RNA-binding</keyword>
<dbReference type="CDD" id="cd00165">
    <property type="entry name" value="S4"/>
    <property type="match status" value="1"/>
</dbReference>
<dbReference type="Pfam" id="PF00163">
    <property type="entry name" value="Ribosomal_S4"/>
    <property type="match status" value="1"/>
</dbReference>
<keyword evidence="5 7" id="KW-0687">Ribonucleoprotein</keyword>
<evidence type="ECO:0000259" key="9">
    <source>
        <dbReference type="SMART" id="SM00363"/>
    </source>
</evidence>
<comment type="function">
    <text evidence="7">With S5 and S12 plays an important role in translational accuracy.</text>
</comment>
<evidence type="ECO:0000256" key="7">
    <source>
        <dbReference type="HAMAP-Rule" id="MF_01306"/>
    </source>
</evidence>
<dbReference type="EMBL" id="ARQD01000002">
    <property type="protein sequence ID" value="KIX85309.1"/>
    <property type="molecule type" value="Genomic_DNA"/>
</dbReference>
<dbReference type="GO" id="GO:0019843">
    <property type="term" value="F:rRNA binding"/>
    <property type="evidence" value="ECO:0007669"/>
    <property type="project" value="UniProtKB-UniRule"/>
</dbReference>
<proteinExistence type="inferred from homology"/>
<keyword evidence="4 7" id="KW-0689">Ribosomal protein</keyword>
<evidence type="ECO:0000259" key="10">
    <source>
        <dbReference type="SMART" id="SM01390"/>
    </source>
</evidence>
<dbReference type="NCBIfam" id="TIGR01017">
    <property type="entry name" value="rpsD_bact"/>
    <property type="match status" value="1"/>
</dbReference>
<dbReference type="InterPro" id="IPR001912">
    <property type="entry name" value="Ribosomal_uS4_N"/>
</dbReference>
<dbReference type="Proteomes" id="UP000032214">
    <property type="component" value="Unassembled WGS sequence"/>
</dbReference>
<comment type="function">
    <text evidence="7">One of the primary rRNA binding proteins, it binds directly to 16S rRNA where it nucleates assembly of the body of the 30S subunit.</text>
</comment>
<reference evidence="11 12" key="1">
    <citation type="journal article" date="2013" name="Proc. Natl. Acad. Sci. U.S.A.">
        <title>Candidate phylum TM6 genome recovered from a hospital sink biofilm provides genomic insights into this uncultivated phylum.</title>
        <authorList>
            <person name="McLean J.S."/>
            <person name="Lombardo M.J."/>
            <person name="Badger J.H."/>
            <person name="Edlund A."/>
            <person name="Novotny M."/>
            <person name="Yee-Greenbaum J."/>
            <person name="Vyahhi N."/>
            <person name="Hall A.P."/>
            <person name="Yang Y."/>
            <person name="Dupont C.L."/>
            <person name="Ziegler M.G."/>
            <person name="Chitsaz H."/>
            <person name="Allen A.E."/>
            <person name="Yooseph S."/>
            <person name="Tesler G."/>
            <person name="Pevzner P.A."/>
            <person name="Friedman R.M."/>
            <person name="Nealson K.H."/>
            <person name="Venter J.C."/>
            <person name="Lasken R.S."/>
        </authorList>
    </citation>
    <scope>NUCLEOTIDE SEQUENCE [LARGE SCALE GENOMIC DNA]</scope>
    <source>
        <strain evidence="11 12">TM6SC1</strain>
    </source>
</reference>
<dbReference type="GO" id="GO:0003735">
    <property type="term" value="F:structural constituent of ribosome"/>
    <property type="evidence" value="ECO:0007669"/>
    <property type="project" value="InterPro"/>
</dbReference>
<dbReference type="PROSITE" id="PS50889">
    <property type="entry name" value="S4"/>
    <property type="match status" value="1"/>
</dbReference>
<dbReference type="GO" id="GO:0042274">
    <property type="term" value="P:ribosomal small subunit biogenesis"/>
    <property type="evidence" value="ECO:0007669"/>
    <property type="project" value="TreeGrafter"/>
</dbReference>
<dbReference type="InterPro" id="IPR002942">
    <property type="entry name" value="S4_RNA-bd"/>
</dbReference>
<evidence type="ECO:0000313" key="11">
    <source>
        <dbReference type="EMBL" id="KIX85309.1"/>
    </source>
</evidence>
<dbReference type="STRING" id="1306947.J120_03325"/>
<dbReference type="SMART" id="SM00363">
    <property type="entry name" value="S4"/>
    <property type="match status" value="1"/>
</dbReference>
<dbReference type="PANTHER" id="PTHR11831">
    <property type="entry name" value="30S 40S RIBOSOMAL PROTEIN"/>
    <property type="match status" value="1"/>
</dbReference>
<name>A0A0D2GPM1_9BACT</name>
<feature type="region of interest" description="Disordered" evidence="8">
    <location>
        <begin position="1"/>
        <end position="42"/>
    </location>
</feature>
<dbReference type="GO" id="GO:0015935">
    <property type="term" value="C:small ribosomal subunit"/>
    <property type="evidence" value="ECO:0007669"/>
    <property type="project" value="InterPro"/>
</dbReference>
<accession>A0A0D2GPM1</accession>
<sequence length="192" mass="22286">MEKKSFDKKNSGNRSTSEQPSTAKRGAKKTSNYGRQLEEKQKVKDMYGMRERQFKRFFGIAIKRREGAPGENLLSLLERRLDNTLYRLKLATTRVQARQNIVHGHVLVNGQKVYSPSFLVSVNDLVALDPKVLEKKLFLENVVDKRLNMGIKVPEWLELDKKERRGRILRLPVRADIQAPIEEHLIVELYSK</sequence>
<evidence type="ECO:0000256" key="5">
    <source>
        <dbReference type="ARBA" id="ARBA00023274"/>
    </source>
</evidence>
<organism evidence="11 12">
    <name type="scientific">candidate division TM6 bacterium JCVI TM6SC1</name>
    <dbReference type="NCBI Taxonomy" id="1306947"/>
    <lineage>
        <taxon>Bacteria</taxon>
        <taxon>Candidatus Babelota</taxon>
        <taxon>Vermiphilus</taxon>
    </lineage>
</organism>
<evidence type="ECO:0000313" key="12">
    <source>
        <dbReference type="Proteomes" id="UP000032214"/>
    </source>
</evidence>
<dbReference type="InterPro" id="IPR036986">
    <property type="entry name" value="S4_RNA-bd_sf"/>
</dbReference>
<dbReference type="Pfam" id="PF01479">
    <property type="entry name" value="S4"/>
    <property type="match status" value="1"/>
</dbReference>
<dbReference type="NCBIfam" id="NF003717">
    <property type="entry name" value="PRK05327.1"/>
    <property type="match status" value="1"/>
</dbReference>
<evidence type="ECO:0000256" key="8">
    <source>
        <dbReference type="SAM" id="MobiDB-lite"/>
    </source>
</evidence>
<dbReference type="AlphaFoldDB" id="A0A0D2GPM1"/>
<feature type="compositionally biased region" description="Polar residues" evidence="8">
    <location>
        <begin position="12"/>
        <end position="22"/>
    </location>
</feature>
<evidence type="ECO:0000256" key="4">
    <source>
        <dbReference type="ARBA" id="ARBA00022980"/>
    </source>
</evidence>
<evidence type="ECO:0000256" key="6">
    <source>
        <dbReference type="ARBA" id="ARBA00035254"/>
    </source>
</evidence>
<evidence type="ECO:0000256" key="2">
    <source>
        <dbReference type="ARBA" id="ARBA00022730"/>
    </source>
</evidence>
<feature type="compositionally biased region" description="Basic and acidic residues" evidence="8">
    <location>
        <begin position="1"/>
        <end position="10"/>
    </location>
</feature>
<feature type="domain" description="Small ribosomal subunit protein uS4 N-terminal" evidence="10">
    <location>
        <begin position="9"/>
        <end position="78"/>
    </location>
</feature>
<feature type="domain" description="RNA-binding S4" evidence="9">
    <location>
        <begin position="79"/>
        <end position="138"/>
    </location>
</feature>
<dbReference type="SMART" id="SM01390">
    <property type="entry name" value="Ribosomal_S4"/>
    <property type="match status" value="1"/>
</dbReference>
<dbReference type="FunFam" id="3.10.290.10:FF:000001">
    <property type="entry name" value="30S ribosomal protein S4"/>
    <property type="match status" value="1"/>
</dbReference>
<comment type="subunit">
    <text evidence="7">Part of the 30S ribosomal subunit. Contacts protein S5. The interaction surface between S4 and S5 is involved in control of translational fidelity.</text>
</comment>
<gene>
    <name evidence="7" type="primary">rpsD</name>
    <name evidence="11" type="ORF">J120_03325</name>
</gene>
<dbReference type="InterPro" id="IPR022801">
    <property type="entry name" value="Ribosomal_uS4"/>
</dbReference>
<evidence type="ECO:0000256" key="1">
    <source>
        <dbReference type="ARBA" id="ARBA00007465"/>
    </source>
</evidence>
<dbReference type="InterPro" id="IPR005709">
    <property type="entry name" value="Ribosomal_uS4_bac-type"/>
</dbReference>
<protein>
    <recommendedName>
        <fullName evidence="6 7">Small ribosomal subunit protein uS4</fullName>
    </recommendedName>
</protein>